<keyword evidence="15" id="KW-1185">Reference proteome</keyword>
<comment type="catalytic activity">
    <reaction evidence="10">
        <text>ATP + H2O = ADP + phosphate + H(+)</text>
        <dbReference type="Rhea" id="RHEA:13065"/>
        <dbReference type="ChEBI" id="CHEBI:15377"/>
        <dbReference type="ChEBI" id="CHEBI:15378"/>
        <dbReference type="ChEBI" id="CHEBI:30616"/>
        <dbReference type="ChEBI" id="CHEBI:43474"/>
        <dbReference type="ChEBI" id="CHEBI:456216"/>
        <dbReference type="EC" id="5.6.2.4"/>
    </reaction>
</comment>
<dbReference type="GO" id="GO:0016787">
    <property type="term" value="F:hydrolase activity"/>
    <property type="evidence" value="ECO:0007669"/>
    <property type="project" value="UniProtKB-UniRule"/>
</dbReference>
<dbReference type="Pfam" id="PF13361">
    <property type="entry name" value="UvrD_C"/>
    <property type="match status" value="1"/>
</dbReference>
<organism evidence="14 15">
    <name type="scientific">Funneliformis geosporum</name>
    <dbReference type="NCBI Taxonomy" id="1117311"/>
    <lineage>
        <taxon>Eukaryota</taxon>
        <taxon>Fungi</taxon>
        <taxon>Fungi incertae sedis</taxon>
        <taxon>Mucoromycota</taxon>
        <taxon>Glomeromycotina</taxon>
        <taxon>Glomeromycetes</taxon>
        <taxon>Glomerales</taxon>
        <taxon>Glomeraceae</taxon>
        <taxon>Funneliformis</taxon>
    </lineage>
</organism>
<evidence type="ECO:0000256" key="4">
    <source>
        <dbReference type="ARBA" id="ARBA00022806"/>
    </source>
</evidence>
<evidence type="ECO:0000259" key="13">
    <source>
        <dbReference type="PROSITE" id="PS51217"/>
    </source>
</evidence>
<keyword evidence="6" id="KW-0238">DNA-binding</keyword>
<evidence type="ECO:0000256" key="8">
    <source>
        <dbReference type="ARBA" id="ARBA00034617"/>
    </source>
</evidence>
<evidence type="ECO:0000256" key="1">
    <source>
        <dbReference type="ARBA" id="ARBA00009922"/>
    </source>
</evidence>
<dbReference type="InterPro" id="IPR014017">
    <property type="entry name" value="DNA_helicase_UvrD-like_C"/>
</dbReference>
<dbReference type="GO" id="GO:0043138">
    <property type="term" value="F:3'-5' DNA helicase activity"/>
    <property type="evidence" value="ECO:0007669"/>
    <property type="project" value="UniProtKB-EC"/>
</dbReference>
<dbReference type="SUPFAM" id="SSF52540">
    <property type="entry name" value="P-loop containing nucleoside triphosphate hydrolases"/>
    <property type="match status" value="1"/>
</dbReference>
<dbReference type="GO" id="GO:0005524">
    <property type="term" value="F:ATP binding"/>
    <property type="evidence" value="ECO:0007669"/>
    <property type="project" value="UniProtKB-UniRule"/>
</dbReference>
<dbReference type="EMBL" id="CAMKVN010002419">
    <property type="protein sequence ID" value="CAI2181009.1"/>
    <property type="molecule type" value="Genomic_DNA"/>
</dbReference>
<keyword evidence="2 11" id="KW-0547">Nucleotide-binding</keyword>
<evidence type="ECO:0000313" key="14">
    <source>
        <dbReference type="EMBL" id="CAI2181009.1"/>
    </source>
</evidence>
<dbReference type="PROSITE" id="PS51198">
    <property type="entry name" value="UVRD_HELICASE_ATP_BIND"/>
    <property type="match status" value="1"/>
</dbReference>
<keyword evidence="5 11" id="KW-0067">ATP-binding</keyword>
<comment type="catalytic activity">
    <reaction evidence="8">
        <text>Couples ATP hydrolysis with the unwinding of duplex DNA by translocating in the 3'-5' direction.</text>
        <dbReference type="EC" id="5.6.2.4"/>
    </reaction>
</comment>
<evidence type="ECO:0000256" key="6">
    <source>
        <dbReference type="ARBA" id="ARBA00023125"/>
    </source>
</evidence>
<evidence type="ECO:0000256" key="10">
    <source>
        <dbReference type="ARBA" id="ARBA00048988"/>
    </source>
</evidence>
<evidence type="ECO:0000256" key="5">
    <source>
        <dbReference type="ARBA" id="ARBA00022840"/>
    </source>
</evidence>
<gene>
    <name evidence="14" type="ORF">FWILDA_LOCUS9869</name>
</gene>
<dbReference type="OrthoDB" id="1470711at2759"/>
<dbReference type="Gene3D" id="1.10.486.10">
    <property type="entry name" value="PCRA, domain 4"/>
    <property type="match status" value="1"/>
</dbReference>
<dbReference type="InterPro" id="IPR014016">
    <property type="entry name" value="UvrD-like_ATP-bd"/>
</dbReference>
<dbReference type="PANTHER" id="PTHR11070">
    <property type="entry name" value="UVRD / RECB / PCRA DNA HELICASE FAMILY MEMBER"/>
    <property type="match status" value="1"/>
</dbReference>
<dbReference type="Pfam" id="PF00580">
    <property type="entry name" value="UvrD-helicase"/>
    <property type="match status" value="1"/>
</dbReference>
<proteinExistence type="inferred from homology"/>
<evidence type="ECO:0000256" key="9">
    <source>
        <dbReference type="ARBA" id="ARBA00034808"/>
    </source>
</evidence>
<dbReference type="InterPro" id="IPR000212">
    <property type="entry name" value="DNA_helicase_UvrD/REP"/>
</dbReference>
<evidence type="ECO:0000259" key="12">
    <source>
        <dbReference type="PROSITE" id="PS51198"/>
    </source>
</evidence>
<dbReference type="GO" id="GO:0000725">
    <property type="term" value="P:recombinational repair"/>
    <property type="evidence" value="ECO:0007669"/>
    <property type="project" value="TreeGrafter"/>
</dbReference>
<comment type="similarity">
    <text evidence="1">Belongs to the helicase family. UvrD subfamily.</text>
</comment>
<evidence type="ECO:0000313" key="15">
    <source>
        <dbReference type="Proteomes" id="UP001153678"/>
    </source>
</evidence>
<keyword evidence="3 11" id="KW-0378">Hydrolase</keyword>
<name>A0A9W4STK6_9GLOM</name>
<evidence type="ECO:0000256" key="3">
    <source>
        <dbReference type="ARBA" id="ARBA00022801"/>
    </source>
</evidence>
<evidence type="ECO:0000256" key="11">
    <source>
        <dbReference type="PROSITE-ProRule" id="PRU00560"/>
    </source>
</evidence>
<dbReference type="CDD" id="cd17932">
    <property type="entry name" value="DEXQc_UvrD"/>
    <property type="match status" value="1"/>
</dbReference>
<evidence type="ECO:0000256" key="2">
    <source>
        <dbReference type="ARBA" id="ARBA00022741"/>
    </source>
</evidence>
<dbReference type="Gene3D" id="3.40.50.300">
    <property type="entry name" value="P-loop containing nucleotide triphosphate hydrolases"/>
    <property type="match status" value="2"/>
</dbReference>
<dbReference type="InterPro" id="IPR013986">
    <property type="entry name" value="DExx_box_DNA_helicase_dom_sf"/>
</dbReference>
<reference evidence="14" key="1">
    <citation type="submission" date="2022-08" db="EMBL/GenBank/DDBJ databases">
        <authorList>
            <person name="Kallberg Y."/>
            <person name="Tangrot J."/>
            <person name="Rosling A."/>
        </authorList>
    </citation>
    <scope>NUCLEOTIDE SEQUENCE</scope>
    <source>
        <strain evidence="14">Wild A</strain>
    </source>
</reference>
<keyword evidence="4 11" id="KW-0347">Helicase</keyword>
<feature type="binding site" evidence="11">
    <location>
        <begin position="26"/>
        <end position="33"/>
    </location>
    <ligand>
        <name>ATP</name>
        <dbReference type="ChEBI" id="CHEBI:30616"/>
    </ligand>
</feature>
<dbReference type="PANTHER" id="PTHR11070:SF2">
    <property type="entry name" value="ATP-DEPENDENT DNA HELICASE SRS2"/>
    <property type="match status" value="1"/>
</dbReference>
<protein>
    <recommendedName>
        <fullName evidence="9">DNA 3'-5' helicase</fullName>
        <ecNumber evidence="9">5.6.2.4</ecNumber>
    </recommendedName>
</protein>
<dbReference type="GO" id="GO:0003677">
    <property type="term" value="F:DNA binding"/>
    <property type="evidence" value="ECO:0007669"/>
    <property type="project" value="UniProtKB-KW"/>
</dbReference>
<comment type="caution">
    <text evidence="14">The sequence shown here is derived from an EMBL/GenBank/DDBJ whole genome shotgun (WGS) entry which is preliminary data.</text>
</comment>
<dbReference type="AlphaFoldDB" id="A0A9W4STK6"/>
<feature type="domain" description="UvrD-like helicase C-terminal" evidence="13">
    <location>
        <begin position="202"/>
        <end position="435"/>
    </location>
</feature>
<feature type="domain" description="UvrD-like helicase ATP-binding" evidence="12">
    <location>
        <begin position="5"/>
        <end position="276"/>
    </location>
</feature>
<dbReference type="Gene3D" id="1.10.10.160">
    <property type="match status" value="1"/>
</dbReference>
<sequence>MEFLQELNESQKKAVYEEHSRICVIAGPGCGKTKTLVSRLIYLLASQKAQPQNILVLTFAKKAIKEIKKRVFSHITTVSPKDLHIYNFHSFCFQVLNKYSHLLGFPDSKFPVYDRHEQETIIRKILYQNNHSAEKKEINTILAYISEYLKTNKALDFNDLLLYTIELFNYHSQVRQEYQKQFTHILLDEFQDINSIQWEVINLILSKQQNVFLVAKNQSILVNNILNTSKPEGVKVNFLTRKSIRYLVYQLRRILIQEKLQFNDIAILYRNNYLSTRLEQELVAQRIPYEILGSFKFIEREEIKDVLSFLRTIIYLDNISLLRILGFQEKVGTRTIEKIEQNSERERVSIYEYLNNFATITNLSGEKFVAGQIEKISTAILKINQWREKLEQKVSLSNFLLGVLNDFDYWKHLKTRINASEREKNVQQFLNIAQN</sequence>
<dbReference type="EC" id="5.6.2.4" evidence="9"/>
<accession>A0A9W4STK6</accession>
<dbReference type="PROSITE" id="PS51217">
    <property type="entry name" value="UVRD_HELICASE_CTER"/>
    <property type="match status" value="1"/>
</dbReference>
<evidence type="ECO:0000256" key="7">
    <source>
        <dbReference type="ARBA" id="ARBA00023235"/>
    </source>
</evidence>
<dbReference type="InterPro" id="IPR027417">
    <property type="entry name" value="P-loop_NTPase"/>
</dbReference>
<dbReference type="Proteomes" id="UP001153678">
    <property type="component" value="Unassembled WGS sequence"/>
</dbReference>
<keyword evidence="7" id="KW-0413">Isomerase</keyword>